<feature type="compositionally biased region" description="Basic and acidic residues" evidence="8">
    <location>
        <begin position="1877"/>
        <end position="1894"/>
    </location>
</feature>
<feature type="compositionally biased region" description="Polar residues" evidence="8">
    <location>
        <begin position="857"/>
        <end position="874"/>
    </location>
</feature>
<feature type="region of interest" description="Disordered" evidence="8">
    <location>
        <begin position="1658"/>
        <end position="1786"/>
    </location>
</feature>
<evidence type="ECO:0000256" key="5">
    <source>
        <dbReference type="ARBA" id="ARBA00022892"/>
    </source>
</evidence>
<feature type="compositionally biased region" description="Polar residues" evidence="8">
    <location>
        <begin position="1243"/>
        <end position="1253"/>
    </location>
</feature>
<evidence type="ECO:0000259" key="9">
    <source>
        <dbReference type="Pfam" id="PF12931"/>
    </source>
</evidence>
<dbReference type="CDD" id="cd09233">
    <property type="entry name" value="ACE1-Sec16-like"/>
    <property type="match status" value="1"/>
</dbReference>
<dbReference type="GO" id="GO:0005789">
    <property type="term" value="C:endoplasmic reticulum membrane"/>
    <property type="evidence" value="ECO:0007669"/>
    <property type="project" value="UniProtKB-SubCell"/>
</dbReference>
<dbReference type="PANTHER" id="PTHR13402:SF6">
    <property type="entry name" value="SECRETORY 16, ISOFORM I"/>
    <property type="match status" value="1"/>
</dbReference>
<reference evidence="11" key="2">
    <citation type="journal article" date="2019" name="IMA Fungus">
        <title>Genome sequencing and comparison of five Tilletia species to identify candidate genes for the detection of regulated species infecting wheat.</title>
        <authorList>
            <person name="Nguyen H.D.T."/>
            <person name="Sultana T."/>
            <person name="Kesanakurti P."/>
            <person name="Hambleton S."/>
        </authorList>
    </citation>
    <scope>NUCLEOTIDE SEQUENCE</scope>
    <source>
        <strain evidence="11">DAOMC 236422</strain>
    </source>
</reference>
<feature type="region of interest" description="Disordered" evidence="8">
    <location>
        <begin position="1577"/>
        <end position="1601"/>
    </location>
</feature>
<feature type="region of interest" description="Disordered" evidence="8">
    <location>
        <begin position="146"/>
        <end position="377"/>
    </location>
</feature>
<feature type="region of interest" description="Disordered" evidence="8">
    <location>
        <begin position="397"/>
        <end position="546"/>
    </location>
</feature>
<feature type="compositionally biased region" description="Polar residues" evidence="8">
    <location>
        <begin position="442"/>
        <end position="459"/>
    </location>
</feature>
<keyword evidence="7" id="KW-0653">Protein transport</keyword>
<keyword evidence="12" id="KW-1185">Reference proteome</keyword>
<keyword evidence="4 7" id="KW-0256">Endoplasmic reticulum</keyword>
<keyword evidence="5 7" id="KW-0931">ER-Golgi transport</keyword>
<feature type="compositionally biased region" description="Low complexity" evidence="8">
    <location>
        <begin position="259"/>
        <end position="270"/>
    </location>
</feature>
<feature type="region of interest" description="Disordered" evidence="8">
    <location>
        <begin position="1227"/>
        <end position="1253"/>
    </location>
</feature>
<feature type="domain" description="Sec16 Sec23-binding" evidence="9">
    <location>
        <begin position="1269"/>
        <end position="1580"/>
    </location>
</feature>
<dbReference type="PANTHER" id="PTHR13402">
    <property type="entry name" value="RGPR-RELATED"/>
    <property type="match status" value="1"/>
</dbReference>
<feature type="compositionally biased region" description="Pro residues" evidence="8">
    <location>
        <begin position="460"/>
        <end position="469"/>
    </location>
</feature>
<accession>A0A8X7T4G0</accession>
<organism evidence="11 12">
    <name type="scientific">Tilletia walkeri</name>
    <dbReference type="NCBI Taxonomy" id="117179"/>
    <lineage>
        <taxon>Eukaryota</taxon>
        <taxon>Fungi</taxon>
        <taxon>Dikarya</taxon>
        <taxon>Basidiomycota</taxon>
        <taxon>Ustilaginomycotina</taxon>
        <taxon>Exobasidiomycetes</taxon>
        <taxon>Tilletiales</taxon>
        <taxon>Tilletiaceae</taxon>
        <taxon>Tilletia</taxon>
    </lineage>
</organism>
<sequence>MADSQPTADSGDPAPLTTEVESPVDAAPSPPQAQAPTQAPVTETAAAAVSPPQEAQPESIERNNHRQAAPSIGNAASLFGGQEDDFFSSITAGSSLGVDQTAPAAHLPQSDDFFASQTQHTPTQRTVDLPAQTTPAAFDVAADPATDTSASLFGDSTGADDDWLGVGGAAPIGAADDVPGTDSYAHNDSYQQTAEHDSYANSSWDQQQYDGHHQQAQGYDQQQYDQQHYQQQQHDGQYDYSGTDASHQNYDANAYSNSAQGYEAGQYAQQHDQYHTHADRAQGQTQYAQDQYAHDQYAQDPYAASQYQPTDQHASDSYASEQQYASDQYASHQTNQYAATDQYAADQYAPPVAADPYAAPNQYAPVDQHAPNQYAPAVDPYAANQYAPVADPYAANQYAPAPVDEQHSASDPYAPNQYAAPVAHDYSSEGYVQGTDGYAQGVEQTYSQNGYGQYDQTASLPPPPPPAAAAPPVASSNSYSYDAPPATFRSGRKSRGVGYASQAVQQEPEQYNQYAQAVQQEPEQDYQQQQQQQQQYSADSQFDAEGAVVDYGGSNEQDAEGGLVADYGANTQQEALYGGYGGGYDAYDPEGGEAVPSPAEEAPLTPGASQTSDLVDSLDRMALQEEDGGAASLHPVSYAQQQVDDGDPMARVEGNDEGAEGVSTPKQASMQLPVEEDSHDAGSRDRDIGAELEWPVGTSPAEVGIAEQRREATPQAAAGDEVETQVMAEGEVSNDRTWDAGFYGSSYAPTPPATATADDETYDPEAHTEDASHVPVSSSSWSLDEEQNAAAAHGEDVAPPPPPTTSSRYGPPSRTASAASTSFSRYGPNDSVSASGSGSFSAFGGASSVDEKPAGYSSETHASNSYEPFGNASNGVAPYASGPSSVSDDTAQGRGGQTEVLGAPYDPYAPPPASRRTAGASAPPPSSNNQLDGSVGNAPYAAGPYEPFTAPAHAGNREFSSEQGQGPYGYGVMYDSASSGKGSGVTVQGDSFGGLYGPPLPSSGEPMGSGAPSVAAASPYQPTLMSADTSMNDSSYFRSAGTETMPDVAEERRRARIPCVAFGVDGKVITYFASSSASPSSSAASESAASFGGFGSPASSTCVQVRSLRSLVAPSSYASVFDPTTFPGPVFEGVSGGALSRATGAGGPSKAKKAAIVSFLRDRAEEVCQGLKYLSRGEEAGGSSADGQRSSDRVVLLRLLALIVEHDCKTIDNPKFDAAARDLLAANSPTDSPATPDAYGNENGFNTNSSSPRQTLATYELTSDFLTELQSKLVHGQRREAVQFALERRMWAHAMVIASGLDKETWCKVVGDFMAFELEQSESGPREGGDVQVKALRTAYSLFSGQSATQVYDAFRPKVSLTSSVALPGSVSAAGWRDSAAAVAANRSAGDSGVLTAMGDGLMLSEFIEAAHVCYLLSPQTSVIGGVDTPGSRATLLGGHNPRASVLYLRDLDSILLTEIYEFAQSLLPTVKGQEAFNGLPHLQAFRLVHAITLAELGDTARAQKYCEAIAATFKSGKPSPYFHPILLAQLKDFTTRLLGPDGAGSTASGSWMAKKMQKPTLDGVWGALEGRFTKFIAGEGGPEGSPNSSQPASKANSAHGGVVGPFSHFSSITADAAGGAAVPSQPASRAGSAMDFRSHRAESPAIRAASALSMRGMQPMHPAIPPAPHTAPRDPYSDWPTSSQSTSSFGAYGLESDDGPTTPSAPSGFAGVNPQNTGSFASSQSSDAGGYEGPYRSHGETSNTPWWGQDSTTSTSTAAGASESDAADTSARGQAPGDAPYYGYQPHGAAAPQFFSNVEPPSGEVGAGFVSPMDAYSRPASREPSYGAPSSNRFDEEPDEEDDLGLGNKSSRQKKENADQGKGKDDGKKGNSPAKGGDDGSKTEALGAKKPELRPSASTSSWLGRFWGRGAAEPENKPKKVHLGEETSFYYDKDLKRWVNKTSGGGGDSSATAASSTPPPPRAQTASPSVQNGRLGPPSAPRSSLDHTLQSSSSTGFLRAPPSAPPIAEESDSFNMGGPPSSSVFNRGVPAPPRTRSNLGDPNIPAASQPPMRPPSAMSSAAGAPPHKSGSAPPMSMGSPGLGGPPMAGTPPPPPGGARAGGAKKKPIKARYVVVD</sequence>
<dbReference type="InterPro" id="IPR024298">
    <property type="entry name" value="Sec16_Sec23-bd"/>
</dbReference>
<comment type="function">
    <text evidence="6 7">Involved in the initiation of assembly of the COPII coat required for the formation of transport vesicles from the endoplasmic reticulum (ER) and the selection of cargo molecules. Also involved in autophagy.</text>
</comment>
<keyword evidence="3 7" id="KW-0813">Transport</keyword>
<feature type="domain" description="Sec16 central conserved" evidence="10">
    <location>
        <begin position="1057"/>
        <end position="1207"/>
    </location>
</feature>
<dbReference type="GO" id="GO:0015031">
    <property type="term" value="P:protein transport"/>
    <property type="evidence" value="ECO:0007669"/>
    <property type="project" value="UniProtKB-KW"/>
</dbReference>
<feature type="region of interest" description="Disordered" evidence="8">
    <location>
        <begin position="1618"/>
        <end position="1643"/>
    </location>
</feature>
<dbReference type="GO" id="GO:0012507">
    <property type="term" value="C:ER to Golgi transport vesicle membrane"/>
    <property type="evidence" value="ECO:0007669"/>
    <property type="project" value="TreeGrafter"/>
</dbReference>
<dbReference type="Pfam" id="PF12931">
    <property type="entry name" value="TPR_Sec16"/>
    <property type="match status" value="1"/>
</dbReference>
<feature type="compositionally biased region" description="Polar residues" evidence="8">
    <location>
        <begin position="115"/>
        <end position="130"/>
    </location>
</feature>
<protein>
    <recommendedName>
        <fullName evidence="7">Protein transport protein sec16</fullName>
    </recommendedName>
</protein>
<feature type="compositionally biased region" description="Basic and acidic residues" evidence="8">
    <location>
        <begin position="679"/>
        <end position="689"/>
    </location>
</feature>
<evidence type="ECO:0000256" key="7">
    <source>
        <dbReference type="RuleBase" id="RU364101"/>
    </source>
</evidence>
<dbReference type="GO" id="GO:0016192">
    <property type="term" value="P:vesicle-mediated transport"/>
    <property type="evidence" value="ECO:0007669"/>
    <property type="project" value="UniProtKB-KW"/>
</dbReference>
<dbReference type="InterPro" id="IPR024340">
    <property type="entry name" value="Sec16_CCD"/>
</dbReference>
<evidence type="ECO:0000256" key="1">
    <source>
        <dbReference type="ARBA" id="ARBA00004397"/>
    </source>
</evidence>
<comment type="similarity">
    <text evidence="2 7">Belongs to the SEC16 family.</text>
</comment>
<name>A0A8X7T4G0_9BASI</name>
<dbReference type="GO" id="GO:0006914">
    <property type="term" value="P:autophagy"/>
    <property type="evidence" value="ECO:0007669"/>
    <property type="project" value="UniProtKB-KW"/>
</dbReference>
<keyword evidence="7" id="KW-0072">Autophagy</keyword>
<evidence type="ECO:0000256" key="6">
    <source>
        <dbReference type="ARBA" id="ARBA00024687"/>
    </source>
</evidence>
<evidence type="ECO:0000256" key="3">
    <source>
        <dbReference type="ARBA" id="ARBA00022448"/>
    </source>
</evidence>
<feature type="compositionally biased region" description="Polar residues" evidence="8">
    <location>
        <begin position="184"/>
        <end position="204"/>
    </location>
</feature>
<feature type="compositionally biased region" description="Polar residues" evidence="8">
    <location>
        <begin position="243"/>
        <end position="258"/>
    </location>
</feature>
<comment type="subcellular location">
    <subcellularLocation>
        <location evidence="1">Endoplasmic reticulum membrane</location>
        <topology evidence="1">Peripheral membrane protein</topology>
        <orientation evidence="1">Cytoplasmic side</orientation>
    </subcellularLocation>
</comment>
<evidence type="ECO:0000256" key="4">
    <source>
        <dbReference type="ARBA" id="ARBA00022824"/>
    </source>
</evidence>
<feature type="region of interest" description="Disordered" evidence="8">
    <location>
        <begin position="1"/>
        <end position="80"/>
    </location>
</feature>
<feature type="region of interest" description="Disordered" evidence="8">
    <location>
        <begin position="1933"/>
        <end position="2117"/>
    </location>
</feature>
<feature type="compositionally biased region" description="Polar residues" evidence="8">
    <location>
        <begin position="1714"/>
        <end position="1728"/>
    </location>
</feature>
<dbReference type="Pfam" id="PF12932">
    <property type="entry name" value="Sec16"/>
    <property type="match status" value="1"/>
</dbReference>
<feature type="compositionally biased region" description="Low complexity" evidence="8">
    <location>
        <begin position="813"/>
        <end position="848"/>
    </location>
</feature>
<evidence type="ECO:0000259" key="10">
    <source>
        <dbReference type="Pfam" id="PF12932"/>
    </source>
</evidence>
<keyword evidence="7" id="KW-0472">Membrane</keyword>
<feature type="compositionally biased region" description="Low complexity" evidence="8">
    <location>
        <begin position="34"/>
        <end position="52"/>
    </location>
</feature>
<feature type="compositionally biased region" description="Low complexity" evidence="8">
    <location>
        <begin position="2046"/>
        <end position="2080"/>
    </location>
</feature>
<proteinExistence type="inferred from homology"/>
<dbReference type="Proteomes" id="UP000078113">
    <property type="component" value="Unassembled WGS sequence"/>
</dbReference>
<feature type="compositionally biased region" description="Basic and acidic residues" evidence="8">
    <location>
        <begin position="1854"/>
        <end position="1870"/>
    </location>
</feature>
<evidence type="ECO:0000256" key="8">
    <source>
        <dbReference type="SAM" id="MobiDB-lite"/>
    </source>
</evidence>
<dbReference type="GO" id="GO:0007030">
    <property type="term" value="P:Golgi organization"/>
    <property type="evidence" value="ECO:0007669"/>
    <property type="project" value="TreeGrafter"/>
</dbReference>
<gene>
    <name evidence="11" type="ORF">A4X09_0g3829</name>
</gene>
<dbReference type="GO" id="GO:0070973">
    <property type="term" value="P:protein localization to endoplasmic reticulum exit site"/>
    <property type="evidence" value="ECO:0007669"/>
    <property type="project" value="TreeGrafter"/>
</dbReference>
<feature type="region of interest" description="Disordered" evidence="8">
    <location>
        <begin position="581"/>
        <end position="966"/>
    </location>
</feature>
<feature type="compositionally biased region" description="Low complexity" evidence="8">
    <location>
        <begin position="205"/>
        <end position="240"/>
    </location>
</feature>
<feature type="compositionally biased region" description="Polar residues" evidence="8">
    <location>
        <begin position="502"/>
        <end position="515"/>
    </location>
</feature>
<feature type="compositionally biased region" description="Low complexity" evidence="8">
    <location>
        <begin position="1987"/>
        <end position="1996"/>
    </location>
</feature>
<evidence type="ECO:0000313" key="11">
    <source>
        <dbReference type="EMBL" id="KAE8268512.1"/>
    </source>
</evidence>
<feature type="compositionally biased region" description="Low complexity" evidence="8">
    <location>
        <begin position="1751"/>
        <end position="1772"/>
    </location>
</feature>
<evidence type="ECO:0000313" key="12">
    <source>
        <dbReference type="Proteomes" id="UP000078113"/>
    </source>
</evidence>
<feature type="compositionally biased region" description="Low complexity" evidence="8">
    <location>
        <begin position="516"/>
        <end position="541"/>
    </location>
</feature>
<comment type="caution">
    <text evidence="11">The sequence shown here is derived from an EMBL/GenBank/DDBJ whole genome shotgun (WGS) entry which is preliminary data.</text>
</comment>
<feature type="compositionally biased region" description="Polar residues" evidence="8">
    <location>
        <begin position="305"/>
        <end position="332"/>
    </location>
</feature>
<feature type="region of interest" description="Disordered" evidence="8">
    <location>
        <begin position="101"/>
        <end position="130"/>
    </location>
</feature>
<feature type="region of interest" description="Disordered" evidence="8">
    <location>
        <begin position="1806"/>
        <end position="1903"/>
    </location>
</feature>
<reference evidence="11" key="1">
    <citation type="submission" date="2016-04" db="EMBL/GenBank/DDBJ databases">
        <authorList>
            <person name="Nguyen H.D."/>
            <person name="Samba Siva P."/>
            <person name="Cullis J."/>
            <person name="Levesque C.A."/>
            <person name="Hambleton S."/>
        </authorList>
    </citation>
    <scope>NUCLEOTIDE SEQUENCE</scope>
    <source>
        <strain evidence="11">DAOMC 236422</strain>
    </source>
</reference>
<dbReference type="Gene3D" id="1.25.40.1030">
    <property type="match status" value="1"/>
</dbReference>
<dbReference type="EMBL" id="LWDG02000147">
    <property type="protein sequence ID" value="KAE8268512.1"/>
    <property type="molecule type" value="Genomic_DNA"/>
</dbReference>
<dbReference type="GO" id="GO:0070971">
    <property type="term" value="C:endoplasmic reticulum exit site"/>
    <property type="evidence" value="ECO:0007669"/>
    <property type="project" value="TreeGrafter"/>
</dbReference>
<feature type="compositionally biased region" description="Low complexity" evidence="8">
    <location>
        <begin position="286"/>
        <end position="304"/>
    </location>
</feature>
<feature type="compositionally biased region" description="Low complexity" evidence="8">
    <location>
        <begin position="333"/>
        <end position="360"/>
    </location>
</feature>
<evidence type="ECO:0000256" key="2">
    <source>
        <dbReference type="ARBA" id="ARBA00005927"/>
    </source>
</evidence>